<dbReference type="SUPFAM" id="SSF55874">
    <property type="entry name" value="ATPase domain of HSP90 chaperone/DNA topoisomerase II/histidine kinase"/>
    <property type="match status" value="1"/>
</dbReference>
<dbReference type="GO" id="GO:0005524">
    <property type="term" value="F:ATP binding"/>
    <property type="evidence" value="ECO:0007669"/>
    <property type="project" value="UniProtKB-KW"/>
</dbReference>
<dbReference type="EC" id="2.7.13.3" evidence="2"/>
<dbReference type="InterPro" id="IPR011990">
    <property type="entry name" value="TPR-like_helical_dom_sf"/>
</dbReference>
<dbReference type="Pfam" id="PF13374">
    <property type="entry name" value="TPR_10"/>
    <property type="match status" value="1"/>
</dbReference>
<evidence type="ECO:0000313" key="11">
    <source>
        <dbReference type="EMBL" id="THH39425.1"/>
    </source>
</evidence>
<dbReference type="OrthoDB" id="9767435at2"/>
<keyword evidence="5" id="KW-0547">Nucleotide-binding</keyword>
<keyword evidence="7" id="KW-0067">ATP-binding</keyword>
<dbReference type="RefSeq" id="WP_136459558.1">
    <property type="nucleotide sequence ID" value="NZ_SRSF01000004.1"/>
</dbReference>
<keyword evidence="9" id="KW-1133">Transmembrane helix</keyword>
<keyword evidence="4" id="KW-0808">Transferase</keyword>
<feature type="repeat" description="TPR" evidence="8">
    <location>
        <begin position="130"/>
        <end position="163"/>
    </location>
</feature>
<dbReference type="InterPro" id="IPR003594">
    <property type="entry name" value="HATPase_dom"/>
</dbReference>
<keyword evidence="6" id="KW-0418">Kinase</keyword>
<dbReference type="SMART" id="SM00387">
    <property type="entry name" value="HATPase_c"/>
    <property type="match status" value="1"/>
</dbReference>
<evidence type="ECO:0000256" key="2">
    <source>
        <dbReference type="ARBA" id="ARBA00012438"/>
    </source>
</evidence>
<feature type="domain" description="Histidine kinase" evidence="10">
    <location>
        <begin position="496"/>
        <end position="688"/>
    </location>
</feature>
<dbReference type="PANTHER" id="PTHR41523">
    <property type="entry name" value="TWO-COMPONENT SYSTEM SENSOR PROTEIN"/>
    <property type="match status" value="1"/>
</dbReference>
<evidence type="ECO:0000256" key="8">
    <source>
        <dbReference type="PROSITE-ProRule" id="PRU00339"/>
    </source>
</evidence>
<protein>
    <recommendedName>
        <fullName evidence="2">histidine kinase</fullName>
        <ecNumber evidence="2">2.7.13.3</ecNumber>
    </recommendedName>
</protein>
<keyword evidence="9" id="KW-0812">Transmembrane</keyword>
<evidence type="ECO:0000259" key="10">
    <source>
        <dbReference type="PROSITE" id="PS50109"/>
    </source>
</evidence>
<dbReference type="Pfam" id="PF07568">
    <property type="entry name" value="HisKA_2"/>
    <property type="match status" value="1"/>
</dbReference>
<dbReference type="Gene3D" id="1.25.40.10">
    <property type="entry name" value="Tetratricopeptide repeat domain"/>
    <property type="match status" value="1"/>
</dbReference>
<dbReference type="InterPro" id="IPR011495">
    <property type="entry name" value="Sig_transdc_His_kin_sub2_dim/P"/>
</dbReference>
<dbReference type="Gene3D" id="3.30.565.10">
    <property type="entry name" value="Histidine kinase-like ATPase, C-terminal domain"/>
    <property type="match status" value="1"/>
</dbReference>
<dbReference type="InterPro" id="IPR019734">
    <property type="entry name" value="TPR_rpt"/>
</dbReference>
<dbReference type="InterPro" id="IPR036890">
    <property type="entry name" value="HATPase_C_sf"/>
</dbReference>
<dbReference type="InterPro" id="IPR005467">
    <property type="entry name" value="His_kinase_dom"/>
</dbReference>
<dbReference type="PROSITE" id="PS50005">
    <property type="entry name" value="TPR"/>
    <property type="match status" value="3"/>
</dbReference>
<dbReference type="PROSITE" id="PS50293">
    <property type="entry name" value="TPR_REGION"/>
    <property type="match status" value="1"/>
</dbReference>
<dbReference type="AlphaFoldDB" id="A0A4S4NKE9"/>
<dbReference type="Pfam" id="PF02518">
    <property type="entry name" value="HATPase_c"/>
    <property type="match status" value="1"/>
</dbReference>
<organism evidence="11 12">
    <name type="scientific">Neolewinella litorea</name>
    <dbReference type="NCBI Taxonomy" id="2562452"/>
    <lineage>
        <taxon>Bacteria</taxon>
        <taxon>Pseudomonadati</taxon>
        <taxon>Bacteroidota</taxon>
        <taxon>Saprospiria</taxon>
        <taxon>Saprospirales</taxon>
        <taxon>Lewinellaceae</taxon>
        <taxon>Neolewinella</taxon>
    </lineage>
</organism>
<feature type="repeat" description="TPR" evidence="8">
    <location>
        <begin position="210"/>
        <end position="243"/>
    </location>
</feature>
<dbReference type="PANTHER" id="PTHR41523:SF8">
    <property type="entry name" value="ETHYLENE RESPONSE SENSOR PROTEIN"/>
    <property type="match status" value="1"/>
</dbReference>
<dbReference type="PROSITE" id="PS50109">
    <property type="entry name" value="HIS_KIN"/>
    <property type="match status" value="1"/>
</dbReference>
<evidence type="ECO:0000313" key="12">
    <source>
        <dbReference type="Proteomes" id="UP000308528"/>
    </source>
</evidence>
<dbReference type="Proteomes" id="UP000308528">
    <property type="component" value="Unassembled WGS sequence"/>
</dbReference>
<proteinExistence type="predicted"/>
<evidence type="ECO:0000256" key="3">
    <source>
        <dbReference type="ARBA" id="ARBA00022553"/>
    </source>
</evidence>
<dbReference type="Pfam" id="PF13424">
    <property type="entry name" value="TPR_12"/>
    <property type="match status" value="3"/>
</dbReference>
<evidence type="ECO:0000256" key="5">
    <source>
        <dbReference type="ARBA" id="ARBA00022741"/>
    </source>
</evidence>
<gene>
    <name evidence="11" type="ORF">E4021_11780</name>
</gene>
<evidence type="ECO:0000256" key="1">
    <source>
        <dbReference type="ARBA" id="ARBA00000085"/>
    </source>
</evidence>
<dbReference type="GO" id="GO:0004673">
    <property type="term" value="F:protein histidine kinase activity"/>
    <property type="evidence" value="ECO:0007669"/>
    <property type="project" value="UniProtKB-EC"/>
</dbReference>
<evidence type="ECO:0000256" key="7">
    <source>
        <dbReference type="ARBA" id="ARBA00022840"/>
    </source>
</evidence>
<keyword evidence="9" id="KW-0472">Membrane</keyword>
<keyword evidence="3" id="KW-0597">Phosphoprotein</keyword>
<name>A0A4S4NKE9_9BACT</name>
<reference evidence="11 12" key="1">
    <citation type="submission" date="2019-04" db="EMBL/GenBank/DDBJ databases">
        <title>Lewinella litorea sp. nov., isolated from a marine sand.</title>
        <authorList>
            <person name="Yoon J.-H."/>
        </authorList>
    </citation>
    <scope>NUCLEOTIDE SEQUENCE [LARGE SCALE GENOMIC DNA]</scope>
    <source>
        <strain evidence="11 12">HSMS-39</strain>
    </source>
</reference>
<dbReference type="SMART" id="SM00028">
    <property type="entry name" value="TPR"/>
    <property type="match status" value="6"/>
</dbReference>
<evidence type="ECO:0000256" key="9">
    <source>
        <dbReference type="SAM" id="Phobius"/>
    </source>
</evidence>
<dbReference type="Gene3D" id="3.30.450.20">
    <property type="entry name" value="PAS domain"/>
    <property type="match status" value="1"/>
</dbReference>
<sequence>MPAQHPLPPAPIRRPGTSHPRYALLRSHWLLLLLGWLCTCAPPLYGQDTARIRQVLEAADTLFVLQPRPTLELLATIAPLLPAATPRQRIDYLHYHGAAYQRLGRMDSVEWYHRRILETLAPGEDESARSRALANLGTAYRARGELDSAAAVYERALQVFETRSDSFPRGTVRNSLGLIYYARGEYPAAMRVYLEALDLFRGLGHAAAVAIVNNNIGQVYHAQKDYPKAVRHYSAYLEASRESGNRRGEATALNNLGVAYLDRSVPDSAQTYFLLSLAVKEEIGLEAEIATTLNNLGKIANRRNDYAAALDYNRRGLAVARAQDNPRDAAFCLVELGHSLRQLGQADAARDRYREALQLAERMGDPQLTYEAHHGLYETLRTDSPERALPHLEAAFALRDSLLNAENVEALTTLRLENDFRQRELLSREKLANLELRETLNATRLASQRRVIFGLLAALVVLGALGYLLWRQRDRIREQHTALQSALREKDILLREIHHRVKNNLQVISSLLGIQSRHVRDKVARDALNEGRSRVQTMALIHQNLYGQEQLTGINIREYFDKLLDNLLRTYQISPDRIRVDADIDELVLDVDTLIPLGLILNELITNALKYAFPAGGGRIAVSIRQTEGGLRVVVDDDGVGMEDPEALTNGDSYGYELITALVDKLEGELRVNGQAGTRVNILLKDYKVAA</sequence>
<feature type="transmembrane region" description="Helical" evidence="9">
    <location>
        <begin position="451"/>
        <end position="470"/>
    </location>
</feature>
<evidence type="ECO:0000256" key="6">
    <source>
        <dbReference type="ARBA" id="ARBA00022777"/>
    </source>
</evidence>
<feature type="repeat" description="TPR" evidence="8">
    <location>
        <begin position="330"/>
        <end position="363"/>
    </location>
</feature>
<keyword evidence="12" id="KW-1185">Reference proteome</keyword>
<dbReference type="EMBL" id="SRSF01000004">
    <property type="protein sequence ID" value="THH39425.1"/>
    <property type="molecule type" value="Genomic_DNA"/>
</dbReference>
<accession>A0A4S4NKE9</accession>
<comment type="catalytic activity">
    <reaction evidence="1">
        <text>ATP + protein L-histidine = ADP + protein N-phospho-L-histidine.</text>
        <dbReference type="EC" id="2.7.13.3"/>
    </reaction>
</comment>
<dbReference type="SUPFAM" id="SSF48452">
    <property type="entry name" value="TPR-like"/>
    <property type="match status" value="2"/>
</dbReference>
<evidence type="ECO:0000256" key="4">
    <source>
        <dbReference type="ARBA" id="ARBA00022679"/>
    </source>
</evidence>
<keyword evidence="8" id="KW-0802">TPR repeat</keyword>
<comment type="caution">
    <text evidence="11">The sequence shown here is derived from an EMBL/GenBank/DDBJ whole genome shotgun (WGS) entry which is preliminary data.</text>
</comment>